<evidence type="ECO:0000313" key="3">
    <source>
        <dbReference type="Proteomes" id="UP000214975"/>
    </source>
</evidence>
<keyword evidence="1" id="KW-1133">Transmembrane helix</keyword>
<dbReference type="InterPro" id="IPR038690">
    <property type="entry name" value="NusG_2_sf"/>
</dbReference>
<keyword evidence="1" id="KW-0812">Transmembrane</keyword>
<accession>A0A223I0K6</accession>
<gene>
    <name evidence="2" type="ORF">Thert_02342</name>
</gene>
<proteinExistence type="predicted"/>
<keyword evidence="1" id="KW-0472">Membrane</keyword>
<dbReference type="AlphaFoldDB" id="A0A223I0K6"/>
<dbReference type="Pfam" id="PF07009">
    <property type="entry name" value="NusG_II"/>
    <property type="match status" value="1"/>
</dbReference>
<dbReference type="EMBL" id="CP016893">
    <property type="protein sequence ID" value="AST58253.1"/>
    <property type="molecule type" value="Genomic_DNA"/>
</dbReference>
<organism evidence="2 3">
    <name type="scientific">Thermoanaerobacterium thermosaccharolyticum</name>
    <name type="common">Clostridium thermosaccharolyticum</name>
    <dbReference type="NCBI Taxonomy" id="1517"/>
    <lineage>
        <taxon>Bacteria</taxon>
        <taxon>Bacillati</taxon>
        <taxon>Bacillota</taxon>
        <taxon>Clostridia</taxon>
        <taxon>Thermoanaerobacterales</taxon>
        <taxon>Thermoanaerobacteraceae</taxon>
        <taxon>Thermoanaerobacterium</taxon>
    </lineage>
</organism>
<evidence type="ECO:0000313" key="2">
    <source>
        <dbReference type="EMBL" id="AST58253.1"/>
    </source>
</evidence>
<sequence length="123" mass="13690">MKIGDKILIGVLLVISLILGYFTYYKAFNKTGTNVVIEVNGSKYQELPLNVDKTVTIHNGKHINVIEIKNGKVRMKESDCPDQICVKTGWVDKAEQQIVCLPNRVVVRVAGGNKKGEVDDVVY</sequence>
<dbReference type="Gene3D" id="2.60.320.10">
    <property type="entry name" value="N-utilization substance G protein NusG, insert domain"/>
    <property type="match status" value="1"/>
</dbReference>
<feature type="transmembrane region" description="Helical" evidence="1">
    <location>
        <begin position="7"/>
        <end position="25"/>
    </location>
</feature>
<keyword evidence="2" id="KW-0449">Lipoprotein</keyword>
<protein>
    <submittedName>
        <fullName evidence="2">Lipoprotein</fullName>
    </submittedName>
</protein>
<evidence type="ECO:0000256" key="1">
    <source>
        <dbReference type="SAM" id="Phobius"/>
    </source>
</evidence>
<dbReference type="RefSeq" id="WP_094397637.1">
    <property type="nucleotide sequence ID" value="NZ_CP016893.1"/>
</dbReference>
<dbReference type="Proteomes" id="UP000214975">
    <property type="component" value="Chromosome"/>
</dbReference>
<name>A0A223I0K6_THETR</name>
<reference evidence="2 3" key="1">
    <citation type="submission" date="2016-08" db="EMBL/GenBank/DDBJ databases">
        <title>A novel genetic cassette of butanologenic Thermoanaerobacterium thermosaccharolyticum that directly convert cellulose to butanol.</title>
        <authorList>
            <person name="Li T."/>
            <person name="He J."/>
        </authorList>
    </citation>
    <scope>NUCLEOTIDE SEQUENCE [LARGE SCALE GENOMIC DNA]</scope>
    <source>
        <strain evidence="2 3">TG57</strain>
    </source>
</reference>
<dbReference type="CDD" id="cd09911">
    <property type="entry name" value="Lin0431_like"/>
    <property type="match status" value="1"/>
</dbReference>